<feature type="transmembrane region" description="Helical" evidence="1">
    <location>
        <begin position="58"/>
        <end position="80"/>
    </location>
</feature>
<sequence>MPDWFGFTGMYGGVGTDDSRFFAGVASSEINIPRYARGYIGMDHGFVDFLKILYPFKIVHPLTIIIPNLLGICFIPYFTYRLSFHLTNNLKVSRLSFLLVVICPVILSNGLILMRDGWVAFLSIAGVFYLLNRNNKSFIIILIILFLVRPGSAILLLLAPVFYFKKSILKGNNFNKIPKVVLVFSMVAVLLYLMLPFLTEYLAVKGLDSFERAGFVETTIKKADAGSIIYKIYTLPIYLKIPIGFIFFLFLPFFQGEFYTLNILNIRTIMFSTIMPILSLFYFKYFFSGVVYMYQRNEKEMKLFFYLFCFFLLIISQASIQPRHKTALMPFFYILVAYGVHNGNSSSKAFGTFVFVFLFVIQFYMALF</sequence>
<evidence type="ECO:0000313" key="3">
    <source>
        <dbReference type="Proteomes" id="UP000247345"/>
    </source>
</evidence>
<feature type="transmembrane region" description="Helical" evidence="1">
    <location>
        <begin position="349"/>
        <end position="367"/>
    </location>
</feature>
<evidence type="ECO:0008006" key="4">
    <source>
        <dbReference type="Google" id="ProtNLM"/>
    </source>
</evidence>
<accession>A0A2P6CAZ0</accession>
<organism evidence="2 3">
    <name type="scientific">Polaribacter butkevichii</name>
    <dbReference type="NCBI Taxonomy" id="218490"/>
    <lineage>
        <taxon>Bacteria</taxon>
        <taxon>Pseudomonadati</taxon>
        <taxon>Bacteroidota</taxon>
        <taxon>Flavobacteriia</taxon>
        <taxon>Flavobacteriales</taxon>
        <taxon>Flavobacteriaceae</taxon>
    </lineage>
</organism>
<feature type="transmembrane region" description="Helical" evidence="1">
    <location>
        <begin position="266"/>
        <end position="283"/>
    </location>
</feature>
<dbReference type="Proteomes" id="UP000247345">
    <property type="component" value="Unassembled WGS sequence"/>
</dbReference>
<comment type="caution">
    <text evidence="2">The sequence shown here is derived from an EMBL/GenBank/DDBJ whole genome shotgun (WGS) entry which is preliminary data.</text>
</comment>
<feature type="transmembrane region" description="Helical" evidence="1">
    <location>
        <begin position="92"/>
        <end position="113"/>
    </location>
</feature>
<feature type="transmembrane region" description="Helical" evidence="1">
    <location>
        <begin position="303"/>
        <end position="320"/>
    </location>
</feature>
<feature type="transmembrane region" description="Helical" evidence="1">
    <location>
        <begin position="180"/>
        <end position="199"/>
    </location>
</feature>
<name>A0A2P6CAZ0_9FLAO</name>
<keyword evidence="1" id="KW-0812">Transmembrane</keyword>
<dbReference type="EMBL" id="MSCK01000001">
    <property type="protein sequence ID" value="PQJ72083.1"/>
    <property type="molecule type" value="Genomic_DNA"/>
</dbReference>
<protein>
    <recommendedName>
        <fullName evidence="4">Glycosyltransferase RgtA/B/C/D-like domain-containing protein</fullName>
    </recommendedName>
</protein>
<feature type="transmembrane region" description="Helical" evidence="1">
    <location>
        <begin position="237"/>
        <end position="254"/>
    </location>
</feature>
<evidence type="ECO:0000256" key="1">
    <source>
        <dbReference type="SAM" id="Phobius"/>
    </source>
</evidence>
<feature type="transmembrane region" description="Helical" evidence="1">
    <location>
        <begin position="327"/>
        <end position="343"/>
    </location>
</feature>
<proteinExistence type="predicted"/>
<reference evidence="2 3" key="1">
    <citation type="submission" date="2016-12" db="EMBL/GenBank/DDBJ databases">
        <title>Trade-off between light-utilization and light-protection in marine flavobacteria.</title>
        <authorList>
            <person name="Kumagai Y."/>
            <person name="Yoshizawa S."/>
            <person name="Kogure K."/>
            <person name="Iwasaki W."/>
        </authorList>
    </citation>
    <scope>NUCLEOTIDE SEQUENCE [LARGE SCALE GENOMIC DNA]</scope>
    <source>
        <strain evidence="2 3">KCTC 12100</strain>
    </source>
</reference>
<gene>
    <name evidence="2" type="ORF">BTO14_01925</name>
</gene>
<keyword evidence="1" id="KW-0472">Membrane</keyword>
<keyword evidence="3" id="KW-1185">Reference proteome</keyword>
<feature type="transmembrane region" description="Helical" evidence="1">
    <location>
        <begin position="138"/>
        <end position="159"/>
    </location>
</feature>
<evidence type="ECO:0000313" key="2">
    <source>
        <dbReference type="EMBL" id="PQJ72083.1"/>
    </source>
</evidence>
<keyword evidence="1" id="KW-1133">Transmembrane helix</keyword>
<dbReference type="AlphaFoldDB" id="A0A2P6CAZ0"/>